<organism evidence="12 13">
    <name type="scientific">Denitratimonas tolerans</name>
    <dbReference type="NCBI Taxonomy" id="1338420"/>
    <lineage>
        <taxon>Bacteria</taxon>
        <taxon>Pseudomonadati</taxon>
        <taxon>Pseudomonadota</taxon>
        <taxon>Gammaproteobacteria</taxon>
        <taxon>Lysobacterales</taxon>
        <taxon>Lysobacteraceae</taxon>
        <taxon>Denitratimonas</taxon>
    </lineage>
</organism>
<sequence>MTRRPPAPFPAARAQRGVAFVVVLWLMALLTILLGAFALLTRTEGMQARWLYDATVARYAAEAGIHESALFLSVPDPMLRWIPDGREYSLEFDEARLTIRITDESGLIDLNTADMSMLTELFRGAGVEEDQAVALAAAIQDWRDADDLVSPNGAEEAEYDAEGYAWGPKNAPFDMVSELLQVLGMTPELMQRIEPAVTVYGGQSRPNLAFAPLEVLLTIPGMTPELAQQIIDARHAWDPNSGMPAPMLPDGTALMAQGGTGTYSIESRATLPNGTWTQVDATIRLGGGGVSGMAFTVLRWQDGGSF</sequence>
<evidence type="ECO:0000256" key="9">
    <source>
        <dbReference type="ARBA" id="ARBA00023136"/>
    </source>
</evidence>
<keyword evidence="9 10" id="KW-0472">Membrane</keyword>
<keyword evidence="4" id="KW-1003">Cell membrane</keyword>
<comment type="similarity">
    <text evidence="2">Belongs to the GSP K family.</text>
</comment>
<dbReference type="PANTHER" id="PTHR38831:SF2">
    <property type="entry name" value="TYPE II SECRETION SYSTEM PROTEIN K"/>
    <property type="match status" value="1"/>
</dbReference>
<dbReference type="PANTHER" id="PTHR38831">
    <property type="entry name" value="TYPE II SECRETION SYSTEM PROTEIN K"/>
    <property type="match status" value="1"/>
</dbReference>
<evidence type="ECO:0000256" key="8">
    <source>
        <dbReference type="ARBA" id="ARBA00022989"/>
    </source>
</evidence>
<comment type="subcellular location">
    <subcellularLocation>
        <location evidence="1">Cell inner membrane</location>
    </subcellularLocation>
</comment>
<evidence type="ECO:0000259" key="11">
    <source>
        <dbReference type="Pfam" id="PF21687"/>
    </source>
</evidence>
<dbReference type="InterPro" id="IPR038072">
    <property type="entry name" value="GspK_central_sf"/>
</dbReference>
<keyword evidence="13" id="KW-1185">Reference proteome</keyword>
<keyword evidence="8 10" id="KW-1133">Transmembrane helix</keyword>
<dbReference type="SUPFAM" id="SSF158544">
    <property type="entry name" value="GspK insert domain-like"/>
    <property type="match status" value="1"/>
</dbReference>
<dbReference type="AlphaFoldDB" id="A0AAW9QYT4"/>
<evidence type="ECO:0000313" key="12">
    <source>
        <dbReference type="EMBL" id="MEJ1248099.1"/>
    </source>
</evidence>
<evidence type="ECO:0000256" key="2">
    <source>
        <dbReference type="ARBA" id="ARBA00007246"/>
    </source>
</evidence>
<reference evidence="12 13" key="1">
    <citation type="journal article" date="2016" name="Antonie Van Leeuwenhoek">
        <title>Denitratimonas tolerans gen. nov., sp. nov., a denitrifying bacterium isolated from a bioreactor for tannery wastewater treatment.</title>
        <authorList>
            <person name="Han S.I."/>
            <person name="Kim J.O."/>
            <person name="Lee Y.R."/>
            <person name="Ekpeghere K.I."/>
            <person name="Koh S.C."/>
            <person name="Whang K.S."/>
        </authorList>
    </citation>
    <scope>NUCLEOTIDE SEQUENCE [LARGE SCALE GENOMIC DNA]</scope>
    <source>
        <strain evidence="12 13">KACC 17565</strain>
    </source>
</reference>
<evidence type="ECO:0000256" key="3">
    <source>
        <dbReference type="ARBA" id="ARBA00022448"/>
    </source>
</evidence>
<dbReference type="GO" id="GO:0005886">
    <property type="term" value="C:plasma membrane"/>
    <property type="evidence" value="ECO:0007669"/>
    <property type="project" value="UniProtKB-SubCell"/>
</dbReference>
<evidence type="ECO:0000256" key="5">
    <source>
        <dbReference type="ARBA" id="ARBA00022519"/>
    </source>
</evidence>
<dbReference type="InterPro" id="IPR005628">
    <property type="entry name" value="GspK"/>
</dbReference>
<keyword evidence="7" id="KW-0653">Protein transport</keyword>
<keyword evidence="5" id="KW-0997">Cell inner membrane</keyword>
<evidence type="ECO:0000313" key="13">
    <source>
        <dbReference type="Proteomes" id="UP001364472"/>
    </source>
</evidence>
<dbReference type="RefSeq" id="WP_337333821.1">
    <property type="nucleotide sequence ID" value="NZ_JBBDHC010000001.1"/>
</dbReference>
<dbReference type="GO" id="GO:0009306">
    <property type="term" value="P:protein secretion"/>
    <property type="evidence" value="ECO:0007669"/>
    <property type="project" value="InterPro"/>
</dbReference>
<dbReference type="InterPro" id="IPR049031">
    <property type="entry name" value="T2SSK_SAM-like_1st"/>
</dbReference>
<evidence type="ECO:0000256" key="1">
    <source>
        <dbReference type="ARBA" id="ARBA00004533"/>
    </source>
</evidence>
<feature type="domain" description="T2SS protein K first SAM-like" evidence="11">
    <location>
        <begin position="111"/>
        <end position="200"/>
    </location>
</feature>
<keyword evidence="3" id="KW-0813">Transport</keyword>
<accession>A0AAW9QYT4</accession>
<name>A0AAW9QYT4_9GAMM</name>
<evidence type="ECO:0000256" key="7">
    <source>
        <dbReference type="ARBA" id="ARBA00022927"/>
    </source>
</evidence>
<gene>
    <name evidence="12" type="ORF">WB794_00175</name>
</gene>
<dbReference type="EMBL" id="JBBDHC010000001">
    <property type="protein sequence ID" value="MEJ1248099.1"/>
    <property type="molecule type" value="Genomic_DNA"/>
</dbReference>
<evidence type="ECO:0000256" key="6">
    <source>
        <dbReference type="ARBA" id="ARBA00022692"/>
    </source>
</evidence>
<dbReference type="Pfam" id="PF21687">
    <property type="entry name" value="T2SSK_1st"/>
    <property type="match status" value="1"/>
</dbReference>
<feature type="transmembrane region" description="Helical" evidence="10">
    <location>
        <begin position="20"/>
        <end position="40"/>
    </location>
</feature>
<evidence type="ECO:0000256" key="4">
    <source>
        <dbReference type="ARBA" id="ARBA00022475"/>
    </source>
</evidence>
<dbReference type="Proteomes" id="UP001364472">
    <property type="component" value="Unassembled WGS sequence"/>
</dbReference>
<evidence type="ECO:0000256" key="10">
    <source>
        <dbReference type="SAM" id="Phobius"/>
    </source>
</evidence>
<comment type="caution">
    <text evidence="12">The sequence shown here is derived from an EMBL/GenBank/DDBJ whole genome shotgun (WGS) entry which is preliminary data.</text>
</comment>
<protein>
    <recommendedName>
        <fullName evidence="11">T2SS protein K first SAM-like domain-containing protein</fullName>
    </recommendedName>
</protein>
<proteinExistence type="inferred from homology"/>
<keyword evidence="6 10" id="KW-0812">Transmembrane</keyword>
<dbReference type="Gene3D" id="1.10.40.60">
    <property type="entry name" value="EpsJ-like"/>
    <property type="match status" value="1"/>
</dbReference>